<feature type="domain" description="OmpR/PhoB-type" evidence="9">
    <location>
        <begin position="121"/>
        <end position="216"/>
    </location>
</feature>
<dbReference type="Gene3D" id="3.40.50.2300">
    <property type="match status" value="1"/>
</dbReference>
<dbReference type="PROSITE" id="PS51755">
    <property type="entry name" value="OMPR_PHOB"/>
    <property type="match status" value="1"/>
</dbReference>
<dbReference type="InterPro" id="IPR001789">
    <property type="entry name" value="Sig_transdc_resp-reg_receiver"/>
</dbReference>
<dbReference type="SUPFAM" id="SSF52172">
    <property type="entry name" value="CheY-like"/>
    <property type="match status" value="1"/>
</dbReference>
<evidence type="ECO:0000313" key="10">
    <source>
        <dbReference type="EMBL" id="MBS8122480.1"/>
    </source>
</evidence>
<keyword evidence="3" id="KW-0805">Transcription regulation</keyword>
<dbReference type="InterPro" id="IPR039420">
    <property type="entry name" value="WalR-like"/>
</dbReference>
<dbReference type="PANTHER" id="PTHR48111">
    <property type="entry name" value="REGULATOR OF RPOS"/>
    <property type="match status" value="1"/>
</dbReference>
<protein>
    <submittedName>
        <fullName evidence="10">PhoB family transcriptional regulator</fullName>
    </submittedName>
</protein>
<reference evidence="10 11" key="1">
    <citation type="journal article" date="2021" name="Nat. Commun.">
        <title>Reductive evolution and unique predatory mode in the CPR bacterium Vampirococcus lugosii.</title>
        <authorList>
            <person name="Moreira D."/>
            <person name="Zivanovic Y."/>
            <person name="Lopez-Archilla A.I."/>
            <person name="Iniesto M."/>
            <person name="Lopez-Garcia P."/>
        </authorList>
    </citation>
    <scope>NUCLEOTIDE SEQUENCE [LARGE SCALE GENOMIC DNA]</scope>
    <source>
        <strain evidence="10">Chiprana</strain>
    </source>
</reference>
<dbReference type="RefSeq" id="WP_213349898.1">
    <property type="nucleotide sequence ID" value="NZ_JAEDAM010000099.1"/>
</dbReference>
<evidence type="ECO:0000256" key="5">
    <source>
        <dbReference type="ARBA" id="ARBA00023163"/>
    </source>
</evidence>
<organism evidence="10 11">
    <name type="scientific">Candidatus Vampirococcus lugosii</name>
    <dbReference type="NCBI Taxonomy" id="2789015"/>
    <lineage>
        <taxon>Bacteria</taxon>
        <taxon>Candidatus Absconditibacteriota</taxon>
        <taxon>Vampirococcus</taxon>
    </lineage>
</organism>
<dbReference type="SUPFAM" id="SSF46894">
    <property type="entry name" value="C-terminal effector domain of the bipartite response regulators"/>
    <property type="match status" value="1"/>
</dbReference>
<dbReference type="EMBL" id="JAEDAM010000099">
    <property type="protein sequence ID" value="MBS8122480.1"/>
    <property type="molecule type" value="Genomic_DNA"/>
</dbReference>
<comment type="caution">
    <text evidence="10">The sequence shown here is derived from an EMBL/GenBank/DDBJ whole genome shotgun (WGS) entry which is preliminary data.</text>
</comment>
<dbReference type="CDD" id="cd00383">
    <property type="entry name" value="trans_reg_C"/>
    <property type="match status" value="1"/>
</dbReference>
<dbReference type="Pfam" id="PF00072">
    <property type="entry name" value="Response_reg"/>
    <property type="match status" value="1"/>
</dbReference>
<dbReference type="SMART" id="SM00862">
    <property type="entry name" value="Trans_reg_C"/>
    <property type="match status" value="1"/>
</dbReference>
<evidence type="ECO:0000256" key="4">
    <source>
        <dbReference type="ARBA" id="ARBA00023125"/>
    </source>
</evidence>
<dbReference type="InterPro" id="IPR001867">
    <property type="entry name" value="OmpR/PhoB-type_DNA-bd"/>
</dbReference>
<gene>
    <name evidence="10" type="ORF">VAMP_262149n46</name>
</gene>
<evidence type="ECO:0000313" key="11">
    <source>
        <dbReference type="Proteomes" id="UP000680365"/>
    </source>
</evidence>
<feature type="modified residue" description="4-aspartylphosphate" evidence="6">
    <location>
        <position position="51"/>
    </location>
</feature>
<dbReference type="PANTHER" id="PTHR48111:SF22">
    <property type="entry name" value="REGULATOR OF RPOS"/>
    <property type="match status" value="1"/>
</dbReference>
<keyword evidence="1 6" id="KW-0597">Phosphoprotein</keyword>
<keyword evidence="5" id="KW-0804">Transcription</keyword>
<evidence type="ECO:0000259" key="9">
    <source>
        <dbReference type="PROSITE" id="PS51755"/>
    </source>
</evidence>
<evidence type="ECO:0000256" key="1">
    <source>
        <dbReference type="ARBA" id="ARBA00022553"/>
    </source>
</evidence>
<evidence type="ECO:0000256" key="2">
    <source>
        <dbReference type="ARBA" id="ARBA00023012"/>
    </source>
</evidence>
<dbReference type="Pfam" id="PF00486">
    <property type="entry name" value="Trans_reg_C"/>
    <property type="match status" value="1"/>
</dbReference>
<proteinExistence type="predicted"/>
<dbReference type="PROSITE" id="PS50110">
    <property type="entry name" value="RESPONSE_REGULATORY"/>
    <property type="match status" value="1"/>
</dbReference>
<dbReference type="Gene3D" id="1.10.10.10">
    <property type="entry name" value="Winged helix-like DNA-binding domain superfamily/Winged helix DNA-binding domain"/>
    <property type="match status" value="1"/>
</dbReference>
<keyword evidence="4 7" id="KW-0238">DNA-binding</keyword>
<dbReference type="SMART" id="SM00448">
    <property type="entry name" value="REC"/>
    <property type="match status" value="1"/>
</dbReference>
<sequence>MNILLVEDNEIIGKSISVYLKNKGYKVERILDGEEAIDSFENSKYNLIVLDWMLPGFDGISILDHVRNISDIPVIITTAKSELDDKKEGFDTGADDFLVKPFELEELYIRIKNLLKRSNQIESVLIGNIELFLGQYKVTKNGEKINLTNKEFLILEYLVKHIGIVVSRTEIIDYIWGEESVFESDDKLDVYISNIRKKTYKHLIETIKGFGYKIEKEKNKIRN</sequence>
<feature type="DNA-binding region" description="OmpR/PhoB-type" evidence="7">
    <location>
        <begin position="121"/>
        <end position="216"/>
    </location>
</feature>
<dbReference type="InterPro" id="IPR036388">
    <property type="entry name" value="WH-like_DNA-bd_sf"/>
</dbReference>
<evidence type="ECO:0000256" key="3">
    <source>
        <dbReference type="ARBA" id="ARBA00023015"/>
    </source>
</evidence>
<name>A0ABS5QMP0_9BACT</name>
<feature type="domain" description="Response regulatory" evidence="8">
    <location>
        <begin position="2"/>
        <end position="115"/>
    </location>
</feature>
<dbReference type="Proteomes" id="UP000680365">
    <property type="component" value="Unassembled WGS sequence"/>
</dbReference>
<evidence type="ECO:0000256" key="6">
    <source>
        <dbReference type="PROSITE-ProRule" id="PRU00169"/>
    </source>
</evidence>
<keyword evidence="11" id="KW-1185">Reference proteome</keyword>
<accession>A0ABS5QMP0</accession>
<dbReference type="InterPro" id="IPR016032">
    <property type="entry name" value="Sig_transdc_resp-reg_C-effctor"/>
</dbReference>
<evidence type="ECO:0000256" key="7">
    <source>
        <dbReference type="PROSITE-ProRule" id="PRU01091"/>
    </source>
</evidence>
<evidence type="ECO:0000259" key="8">
    <source>
        <dbReference type="PROSITE" id="PS50110"/>
    </source>
</evidence>
<keyword evidence="2" id="KW-0902">Two-component regulatory system</keyword>
<dbReference type="InterPro" id="IPR011006">
    <property type="entry name" value="CheY-like_superfamily"/>
</dbReference>